<dbReference type="SUPFAM" id="SSF51735">
    <property type="entry name" value="NAD(P)-binding Rossmann-fold domains"/>
    <property type="match status" value="1"/>
</dbReference>
<evidence type="ECO:0000256" key="2">
    <source>
        <dbReference type="ARBA" id="ARBA00023002"/>
    </source>
</evidence>
<keyword evidence="2" id="KW-0560">Oxidoreductase</keyword>
<reference evidence="3" key="1">
    <citation type="submission" date="2021-01" db="EMBL/GenBank/DDBJ databases">
        <authorList>
            <person name="Corre E."/>
            <person name="Pelletier E."/>
            <person name="Niang G."/>
            <person name="Scheremetjew M."/>
            <person name="Finn R."/>
            <person name="Kale V."/>
            <person name="Holt S."/>
            <person name="Cochrane G."/>
            <person name="Meng A."/>
            <person name="Brown T."/>
            <person name="Cohen L."/>
        </authorList>
    </citation>
    <scope>NUCLEOTIDE SEQUENCE</scope>
    <source>
        <strain evidence="3">CCMP 410</strain>
    </source>
</reference>
<dbReference type="PANTHER" id="PTHR24320:SF148">
    <property type="entry name" value="NAD(P)-BINDING ROSSMANN-FOLD SUPERFAMILY PROTEIN"/>
    <property type="match status" value="1"/>
</dbReference>
<protein>
    <submittedName>
        <fullName evidence="3">Uncharacterized protein</fullName>
    </submittedName>
</protein>
<dbReference type="AlphaFoldDB" id="A0A7S1YHY4"/>
<comment type="similarity">
    <text evidence="1">Belongs to the short-chain dehydrogenases/reductases (SDR) family.</text>
</comment>
<proteinExistence type="inferred from homology"/>
<sequence length="200" mass="21316">MVKELLPLLKKGAELRGEARIVHQSSMARRGAGTSASSPGLEASYFEKKGGDLGGDSPGWMGPMSQRYSQSKLANSVFTMALKEKLEGTNVKAVVAAPGVTSTGMLDSAMKSVHRVSFSDSIVSFLLGRVAQSAEDGSMPLLAACFDPSTESGDFWEPENCNNCFGPAVKVKKVDEKSINPDNSKLLWAKSEEAVGRIEI</sequence>
<evidence type="ECO:0000256" key="1">
    <source>
        <dbReference type="ARBA" id="ARBA00006484"/>
    </source>
</evidence>
<dbReference type="InterPro" id="IPR036291">
    <property type="entry name" value="NAD(P)-bd_dom_sf"/>
</dbReference>
<gene>
    <name evidence="3" type="ORF">GOCE00092_LOCUS21846</name>
</gene>
<organism evidence="3">
    <name type="scientific">Grammatophora oceanica</name>
    <dbReference type="NCBI Taxonomy" id="210454"/>
    <lineage>
        <taxon>Eukaryota</taxon>
        <taxon>Sar</taxon>
        <taxon>Stramenopiles</taxon>
        <taxon>Ochrophyta</taxon>
        <taxon>Bacillariophyta</taxon>
        <taxon>Fragilariophyceae</taxon>
        <taxon>Fragilariophycidae</taxon>
        <taxon>Rhabdonematales</taxon>
        <taxon>Grammatophoraceae</taxon>
        <taxon>Grammatophora</taxon>
    </lineage>
</organism>
<dbReference type="GO" id="GO:0016491">
    <property type="term" value="F:oxidoreductase activity"/>
    <property type="evidence" value="ECO:0007669"/>
    <property type="project" value="UniProtKB-KW"/>
</dbReference>
<dbReference type="EMBL" id="HBGK01041749">
    <property type="protein sequence ID" value="CAD9301281.1"/>
    <property type="molecule type" value="Transcribed_RNA"/>
</dbReference>
<accession>A0A7S1YHY4</accession>
<dbReference type="Gene3D" id="3.40.50.720">
    <property type="entry name" value="NAD(P)-binding Rossmann-like Domain"/>
    <property type="match status" value="1"/>
</dbReference>
<name>A0A7S1YHY4_9STRA</name>
<evidence type="ECO:0000313" key="3">
    <source>
        <dbReference type="EMBL" id="CAD9301281.1"/>
    </source>
</evidence>
<dbReference type="PANTHER" id="PTHR24320">
    <property type="entry name" value="RETINOL DEHYDROGENASE"/>
    <property type="match status" value="1"/>
</dbReference>